<dbReference type="STRING" id="1117647.M5M_16620"/>
<keyword evidence="7" id="KW-0963">Cytoplasm</keyword>
<keyword evidence="10" id="KW-1185">Reference proteome</keyword>
<dbReference type="Gene3D" id="3.40.50.10490">
    <property type="entry name" value="Glucose-6-phosphate isomerase like protein, domain 1"/>
    <property type="match status" value="2"/>
</dbReference>
<evidence type="ECO:0000256" key="1">
    <source>
        <dbReference type="ARBA" id="ARBA00004926"/>
    </source>
</evidence>
<dbReference type="UniPathway" id="UPA00138"/>
<evidence type="ECO:0000313" key="9">
    <source>
        <dbReference type="EMBL" id="AFV00455.1"/>
    </source>
</evidence>
<evidence type="ECO:0000256" key="6">
    <source>
        <dbReference type="ARBA" id="ARBA00029321"/>
    </source>
</evidence>
<dbReference type="GO" id="GO:0006094">
    <property type="term" value="P:gluconeogenesis"/>
    <property type="evidence" value="ECO:0007669"/>
    <property type="project" value="UniProtKB-UniRule"/>
</dbReference>
<keyword evidence="5 7" id="KW-0413">Isomerase</keyword>
<dbReference type="GO" id="GO:0048029">
    <property type="term" value="F:monosaccharide binding"/>
    <property type="evidence" value="ECO:0007669"/>
    <property type="project" value="TreeGrafter"/>
</dbReference>
<comment type="subcellular location">
    <subcellularLocation>
        <location evidence="7">Cytoplasm</location>
    </subcellularLocation>
</comment>
<comment type="similarity">
    <text evidence="2 7 8">Belongs to the GPI family.</text>
</comment>
<keyword evidence="3 7" id="KW-0312">Gluconeogenesis</keyword>
<feature type="active site" evidence="7">
    <location>
        <position position="507"/>
    </location>
</feature>
<evidence type="ECO:0000256" key="2">
    <source>
        <dbReference type="ARBA" id="ARBA00006604"/>
    </source>
</evidence>
<dbReference type="Pfam" id="PF00342">
    <property type="entry name" value="PGI"/>
    <property type="match status" value="1"/>
</dbReference>
<dbReference type="HOGENOM" id="CLU_017947_3_1_6"/>
<comment type="function">
    <text evidence="7">Catalyzes the reversible isomerization of glucose-6-phosphate to fructose-6-phosphate.</text>
</comment>
<dbReference type="OrthoDB" id="140919at2"/>
<evidence type="ECO:0000256" key="5">
    <source>
        <dbReference type="ARBA" id="ARBA00023235"/>
    </source>
</evidence>
<dbReference type="Gene3D" id="1.10.1390.10">
    <property type="match status" value="1"/>
</dbReference>
<dbReference type="EC" id="5.3.1.9" evidence="7"/>
<dbReference type="GO" id="GO:0006096">
    <property type="term" value="P:glycolytic process"/>
    <property type="evidence" value="ECO:0007669"/>
    <property type="project" value="UniProtKB-UniRule"/>
</dbReference>
<dbReference type="InterPro" id="IPR023096">
    <property type="entry name" value="G6P_Isomerase_C"/>
</dbReference>
<evidence type="ECO:0000256" key="3">
    <source>
        <dbReference type="ARBA" id="ARBA00022432"/>
    </source>
</evidence>
<evidence type="ECO:0000256" key="8">
    <source>
        <dbReference type="RuleBase" id="RU000612"/>
    </source>
</evidence>
<dbReference type="HAMAP" id="MF_00473">
    <property type="entry name" value="G6P_isomerase"/>
    <property type="match status" value="1"/>
</dbReference>
<dbReference type="GO" id="GO:0097367">
    <property type="term" value="F:carbohydrate derivative binding"/>
    <property type="evidence" value="ECO:0007669"/>
    <property type="project" value="InterPro"/>
</dbReference>
<dbReference type="KEGG" id="saga:M5M_16620"/>
<evidence type="ECO:0000313" key="10">
    <source>
        <dbReference type="Proteomes" id="UP000000466"/>
    </source>
</evidence>
<dbReference type="InterPro" id="IPR001672">
    <property type="entry name" value="G6P_Isomerase"/>
</dbReference>
<name>K4KMQ1_SIMAS</name>
<feature type="active site" description="Proton donor" evidence="7">
    <location>
        <position position="348"/>
    </location>
</feature>
<protein>
    <recommendedName>
        <fullName evidence="7">Glucose-6-phosphate isomerase</fullName>
        <shortName evidence="7">GPI</shortName>
        <ecNumber evidence="7">5.3.1.9</ecNumber>
    </recommendedName>
    <alternativeName>
        <fullName evidence="7">Phosphoglucose isomerase</fullName>
        <shortName evidence="7">PGI</shortName>
    </alternativeName>
    <alternativeName>
        <fullName evidence="7">Phosphohexose isomerase</fullName>
        <shortName evidence="7">PHI</shortName>
    </alternativeName>
</protein>
<reference evidence="9 10" key="1">
    <citation type="journal article" date="2013" name="Genome Announc.">
        <title>Complete genome sequence of Simiduia agarivorans SA1(T), a marine bacterium able to degrade a variety of polysaccharides.</title>
        <authorList>
            <person name="Lin S.Y."/>
            <person name="Shieh W.Y."/>
            <person name="Chen J.S."/>
            <person name="Tang S.L."/>
        </authorList>
    </citation>
    <scope>NUCLEOTIDE SEQUENCE [LARGE SCALE GENOMIC DNA]</scope>
    <source>
        <strain evidence="10">DSM 21679 / JCM 13881 / BCRC 17597 / SA1</strain>
    </source>
</reference>
<dbReference type="Proteomes" id="UP000000466">
    <property type="component" value="Chromosome"/>
</dbReference>
<dbReference type="eggNOG" id="COG0166">
    <property type="taxonomic scope" value="Bacteria"/>
</dbReference>
<dbReference type="InterPro" id="IPR018189">
    <property type="entry name" value="Phosphoglucose_isomerase_CS"/>
</dbReference>
<dbReference type="CDD" id="cd05016">
    <property type="entry name" value="SIS_PGI_2"/>
    <property type="match status" value="1"/>
</dbReference>
<organism evidence="9 10">
    <name type="scientific">Simiduia agarivorans (strain DSM 21679 / JCM 13881 / BCRC 17597 / SA1)</name>
    <dbReference type="NCBI Taxonomy" id="1117647"/>
    <lineage>
        <taxon>Bacteria</taxon>
        <taxon>Pseudomonadati</taxon>
        <taxon>Pseudomonadota</taxon>
        <taxon>Gammaproteobacteria</taxon>
        <taxon>Cellvibrionales</taxon>
        <taxon>Cellvibrionaceae</taxon>
        <taxon>Simiduia</taxon>
    </lineage>
</organism>
<dbReference type="EMBL" id="CP003746">
    <property type="protein sequence ID" value="AFV00455.1"/>
    <property type="molecule type" value="Genomic_DNA"/>
</dbReference>
<dbReference type="InterPro" id="IPR035476">
    <property type="entry name" value="SIS_PGI_1"/>
</dbReference>
<gene>
    <name evidence="7" type="primary">pgi</name>
    <name evidence="9" type="ordered locus">M5M_16620</name>
</gene>
<dbReference type="PANTHER" id="PTHR11469:SF1">
    <property type="entry name" value="GLUCOSE-6-PHOSPHATE ISOMERASE"/>
    <property type="match status" value="1"/>
</dbReference>
<dbReference type="PRINTS" id="PR00662">
    <property type="entry name" value="G6PISOMERASE"/>
</dbReference>
<dbReference type="InterPro" id="IPR046348">
    <property type="entry name" value="SIS_dom_sf"/>
</dbReference>
<dbReference type="PANTHER" id="PTHR11469">
    <property type="entry name" value="GLUCOSE-6-PHOSPHATE ISOMERASE"/>
    <property type="match status" value="1"/>
</dbReference>
<comment type="pathway">
    <text evidence="1 7 8">Carbohydrate degradation; glycolysis; D-glyceraldehyde 3-phosphate and glycerone phosphate from D-glucose: step 2/4.</text>
</comment>
<keyword evidence="4 7" id="KW-0324">Glycolysis</keyword>
<dbReference type="GO" id="GO:0005829">
    <property type="term" value="C:cytosol"/>
    <property type="evidence" value="ECO:0007669"/>
    <property type="project" value="TreeGrafter"/>
</dbReference>
<dbReference type="UniPathway" id="UPA00109">
    <property type="reaction ID" value="UER00181"/>
</dbReference>
<dbReference type="AlphaFoldDB" id="K4KMQ1"/>
<dbReference type="PROSITE" id="PS00174">
    <property type="entry name" value="P_GLUCOSE_ISOMERASE_2"/>
    <property type="match status" value="1"/>
</dbReference>
<dbReference type="GO" id="GO:0051156">
    <property type="term" value="P:glucose 6-phosphate metabolic process"/>
    <property type="evidence" value="ECO:0007669"/>
    <property type="project" value="TreeGrafter"/>
</dbReference>
<comment type="pathway">
    <text evidence="7">Carbohydrate biosynthesis; gluconeogenesis.</text>
</comment>
<dbReference type="CDD" id="cd05015">
    <property type="entry name" value="SIS_PGI_1"/>
    <property type="match status" value="1"/>
</dbReference>
<sequence>MNTLTQSPVWQALTKQRQQLEHMSIAGLFEQDPQRAEKYTLSAAGITLDFSKHHINDPTVSLLTQLAQSRGVPAAINAMFSGEKLNNTENRQVLHVALRGDCKHLPEQRAVVRSALQKMADFVNQIHSGHWRGATGERITDVVNIGIGGSDLGPKMVCRALTPYQAPTLSTHFVSNVDGADLSETLKHLNPANTLFVVASKTFTTAETLTNARSAQAWLNGNLNDAGATAQHFVAVTSAIDTACEFGIRRDNIFPMWDWVGGRYSLWSAIGLPIALACGMMNFERLLAGAARMDQHFSDTAPERNLPVIMALLGVWYSNFWGAQSHAILPYDHYLGEFTKYIQQLDMESNGKRVNRRGDVVEHSTGPVIWGEVGTNGQHSFHQLLHQGSHRVPVDFIVSLASHHPLADHHSQLFANCLSQSRALMLGKSFEQAQAEFEQMGFNADVARTLAPHKMMPGNRPSSTLLFEKLSPDTLGALIALYEHKVFVQSVIWDINAFDQWGVELGKQLCNEIHPALTGASASPFDGSTNALVARYQAHHHTNK</sequence>
<evidence type="ECO:0000256" key="7">
    <source>
        <dbReference type="HAMAP-Rule" id="MF_00473"/>
    </source>
</evidence>
<comment type="catalytic activity">
    <reaction evidence="6 7 8">
        <text>alpha-D-glucose 6-phosphate = beta-D-fructose 6-phosphate</text>
        <dbReference type="Rhea" id="RHEA:11816"/>
        <dbReference type="ChEBI" id="CHEBI:57634"/>
        <dbReference type="ChEBI" id="CHEBI:58225"/>
        <dbReference type="EC" id="5.3.1.9"/>
    </reaction>
</comment>
<dbReference type="NCBIfam" id="NF001211">
    <property type="entry name" value="PRK00179.1"/>
    <property type="match status" value="1"/>
</dbReference>
<dbReference type="SUPFAM" id="SSF53697">
    <property type="entry name" value="SIS domain"/>
    <property type="match status" value="1"/>
</dbReference>
<accession>K4KMQ1</accession>
<dbReference type="RefSeq" id="WP_015048607.1">
    <property type="nucleotide sequence ID" value="NC_018868.3"/>
</dbReference>
<evidence type="ECO:0000256" key="4">
    <source>
        <dbReference type="ARBA" id="ARBA00023152"/>
    </source>
</evidence>
<dbReference type="InterPro" id="IPR035482">
    <property type="entry name" value="SIS_PGI_2"/>
</dbReference>
<dbReference type="PROSITE" id="PS51463">
    <property type="entry name" value="P_GLUCOSE_ISOMERASE_3"/>
    <property type="match status" value="1"/>
</dbReference>
<feature type="active site" evidence="7">
    <location>
        <position position="379"/>
    </location>
</feature>
<proteinExistence type="inferred from homology"/>
<dbReference type="GO" id="GO:0004347">
    <property type="term" value="F:glucose-6-phosphate isomerase activity"/>
    <property type="evidence" value="ECO:0007669"/>
    <property type="project" value="UniProtKB-UniRule"/>
</dbReference>
<dbReference type="PROSITE" id="PS00765">
    <property type="entry name" value="P_GLUCOSE_ISOMERASE_1"/>
    <property type="match status" value="1"/>
</dbReference>